<dbReference type="InterPro" id="IPR058245">
    <property type="entry name" value="NreC/VraR/RcsB-like_REC"/>
</dbReference>
<dbReference type="InterPro" id="IPR011006">
    <property type="entry name" value="CheY-like_superfamily"/>
</dbReference>
<evidence type="ECO:0000259" key="6">
    <source>
        <dbReference type="PROSITE" id="PS50110"/>
    </source>
</evidence>
<evidence type="ECO:0000313" key="7">
    <source>
        <dbReference type="EMBL" id="TBL80437.1"/>
    </source>
</evidence>
<evidence type="ECO:0000256" key="5">
    <source>
        <dbReference type="PROSITE-ProRule" id="PRU00169"/>
    </source>
</evidence>
<reference evidence="7 8" key="1">
    <citation type="submission" date="2019-02" db="EMBL/GenBank/DDBJ databases">
        <title>Paenibacillus sp. nov., isolated from surface-sterilized tissue of Thalictrum simplex L.</title>
        <authorList>
            <person name="Tuo L."/>
        </authorList>
    </citation>
    <scope>NUCLEOTIDE SEQUENCE [LARGE SCALE GENOMIC DNA]</scope>
    <source>
        <strain evidence="7 8">N2SHLJ1</strain>
    </source>
</reference>
<dbReference type="EMBL" id="SIRE01000005">
    <property type="protein sequence ID" value="TBL80437.1"/>
    <property type="molecule type" value="Genomic_DNA"/>
</dbReference>
<dbReference type="AlphaFoldDB" id="A0A4Q9DXD6"/>
<dbReference type="GO" id="GO:0006355">
    <property type="term" value="P:regulation of DNA-templated transcription"/>
    <property type="evidence" value="ECO:0007669"/>
    <property type="project" value="InterPro"/>
</dbReference>
<dbReference type="InterPro" id="IPR000792">
    <property type="entry name" value="Tscrpt_reg_LuxR_C"/>
</dbReference>
<keyword evidence="4" id="KW-0804">Transcription</keyword>
<dbReference type="SUPFAM" id="SSF46894">
    <property type="entry name" value="C-terminal effector domain of the bipartite response regulators"/>
    <property type="match status" value="1"/>
</dbReference>
<dbReference type="PANTHER" id="PTHR43214">
    <property type="entry name" value="TWO-COMPONENT RESPONSE REGULATOR"/>
    <property type="match status" value="1"/>
</dbReference>
<feature type="modified residue" description="4-aspartylphosphate" evidence="5">
    <location>
        <position position="57"/>
    </location>
</feature>
<keyword evidence="2" id="KW-0805">Transcription regulation</keyword>
<dbReference type="GO" id="GO:0003677">
    <property type="term" value="F:DNA binding"/>
    <property type="evidence" value="ECO:0007669"/>
    <property type="project" value="UniProtKB-KW"/>
</dbReference>
<dbReference type="SMART" id="SM00448">
    <property type="entry name" value="REC"/>
    <property type="match status" value="1"/>
</dbReference>
<dbReference type="SMART" id="SM00421">
    <property type="entry name" value="HTH_LUXR"/>
    <property type="match status" value="1"/>
</dbReference>
<dbReference type="InterPro" id="IPR016032">
    <property type="entry name" value="Sig_transdc_resp-reg_C-effctor"/>
</dbReference>
<dbReference type="GO" id="GO:0000160">
    <property type="term" value="P:phosphorelay signal transduction system"/>
    <property type="evidence" value="ECO:0007669"/>
    <property type="project" value="InterPro"/>
</dbReference>
<gene>
    <name evidence="7" type="ORF">EYB31_08465</name>
</gene>
<keyword evidence="3" id="KW-0238">DNA-binding</keyword>
<dbReference type="OrthoDB" id="188043at2"/>
<dbReference type="SUPFAM" id="SSF52172">
    <property type="entry name" value="CheY-like"/>
    <property type="match status" value="1"/>
</dbReference>
<dbReference type="CDD" id="cd17535">
    <property type="entry name" value="REC_NarL-like"/>
    <property type="match status" value="1"/>
</dbReference>
<organism evidence="7 8">
    <name type="scientific">Paenibacillus thalictri</name>
    <dbReference type="NCBI Taxonomy" id="2527873"/>
    <lineage>
        <taxon>Bacteria</taxon>
        <taxon>Bacillati</taxon>
        <taxon>Bacillota</taxon>
        <taxon>Bacilli</taxon>
        <taxon>Bacillales</taxon>
        <taxon>Paenibacillaceae</taxon>
        <taxon>Paenibacillus</taxon>
    </lineage>
</organism>
<dbReference type="PROSITE" id="PS50110">
    <property type="entry name" value="RESPONSE_REGULATORY"/>
    <property type="match status" value="1"/>
</dbReference>
<dbReference type="InterPro" id="IPR001789">
    <property type="entry name" value="Sig_transdc_resp-reg_receiver"/>
</dbReference>
<dbReference type="Pfam" id="PF00072">
    <property type="entry name" value="Response_reg"/>
    <property type="match status" value="1"/>
</dbReference>
<evidence type="ECO:0000256" key="2">
    <source>
        <dbReference type="ARBA" id="ARBA00023015"/>
    </source>
</evidence>
<evidence type="ECO:0000256" key="4">
    <source>
        <dbReference type="ARBA" id="ARBA00023163"/>
    </source>
</evidence>
<feature type="domain" description="Response regulatory" evidence="6">
    <location>
        <begin position="6"/>
        <end position="123"/>
    </location>
</feature>
<comment type="caution">
    <text evidence="7">The sequence shown here is derived from an EMBL/GenBank/DDBJ whole genome shotgun (WGS) entry which is preliminary data.</text>
</comment>
<dbReference type="RefSeq" id="WP_131012850.1">
    <property type="nucleotide sequence ID" value="NZ_SIRE01000005.1"/>
</dbReference>
<accession>A0A4Q9DXD6</accession>
<keyword evidence="1 5" id="KW-0597">Phosphoprotein</keyword>
<dbReference type="PANTHER" id="PTHR43214:SF43">
    <property type="entry name" value="TWO-COMPONENT RESPONSE REGULATOR"/>
    <property type="match status" value="1"/>
</dbReference>
<keyword evidence="8" id="KW-1185">Reference proteome</keyword>
<dbReference type="Gene3D" id="3.40.50.2300">
    <property type="match status" value="1"/>
</dbReference>
<evidence type="ECO:0000313" key="8">
    <source>
        <dbReference type="Proteomes" id="UP000293142"/>
    </source>
</evidence>
<dbReference type="Pfam" id="PF00196">
    <property type="entry name" value="GerE"/>
    <property type="match status" value="1"/>
</dbReference>
<name>A0A4Q9DXD6_9BACL</name>
<evidence type="ECO:0000256" key="1">
    <source>
        <dbReference type="ARBA" id="ARBA00022553"/>
    </source>
</evidence>
<evidence type="ECO:0000256" key="3">
    <source>
        <dbReference type="ARBA" id="ARBA00023125"/>
    </source>
</evidence>
<dbReference type="InterPro" id="IPR039420">
    <property type="entry name" value="WalR-like"/>
</dbReference>
<protein>
    <submittedName>
        <fullName evidence="7">Response regulator transcription factor</fullName>
    </submittedName>
</protein>
<sequence>MTEPIRVVIAEDLDVLREHFAELVRNEEGLSLVGIAASGSEAFELAETYKPHVMLMDIEMDVKHDGIFAAKRIMEQWPDIRIVFLTVHEDDETVFNAFEAGAVDYVLKTAKPREIMNSIRAARAGNSPIRPEIAYKIRNEFTRIKRSEAKMFEAMTILAQLTPTEMEVIELLLQDQKLTDIAKTRKVEMSTIKSQINGILKKFNKNRTKEVIHLLQELNVTHLFRKNPLRHK</sequence>
<dbReference type="Proteomes" id="UP000293142">
    <property type="component" value="Unassembled WGS sequence"/>
</dbReference>
<proteinExistence type="predicted"/>